<dbReference type="RefSeq" id="WP_120060885.1">
    <property type="nucleotide sequence ID" value="NZ_QYRP01000002.1"/>
</dbReference>
<dbReference type="InterPro" id="IPR001279">
    <property type="entry name" value="Metallo-B-lactamas"/>
</dbReference>
<dbReference type="OrthoDB" id="2971563at2"/>
<dbReference type="Proteomes" id="UP000276542">
    <property type="component" value="Unassembled WGS sequence"/>
</dbReference>
<dbReference type="CDD" id="cd07721">
    <property type="entry name" value="yflN-like_MBL-fold"/>
    <property type="match status" value="1"/>
</dbReference>
<organism evidence="2 3">
    <name type="scientific">Nocardioides cavernaquae</name>
    <dbReference type="NCBI Taxonomy" id="2321396"/>
    <lineage>
        <taxon>Bacteria</taxon>
        <taxon>Bacillati</taxon>
        <taxon>Actinomycetota</taxon>
        <taxon>Actinomycetes</taxon>
        <taxon>Propionibacteriales</taxon>
        <taxon>Nocardioidaceae</taxon>
        <taxon>Nocardioides</taxon>
    </lineage>
</organism>
<dbReference type="EMBL" id="QYRP01000002">
    <property type="protein sequence ID" value="RJS46915.1"/>
    <property type="molecule type" value="Genomic_DNA"/>
</dbReference>
<protein>
    <submittedName>
        <fullName evidence="2">MBL fold metallo-hydrolase</fullName>
    </submittedName>
</protein>
<dbReference type="SMART" id="SM00849">
    <property type="entry name" value="Lactamase_B"/>
    <property type="match status" value="1"/>
</dbReference>
<keyword evidence="2" id="KW-0378">Hydrolase</keyword>
<evidence type="ECO:0000259" key="1">
    <source>
        <dbReference type="SMART" id="SM00849"/>
    </source>
</evidence>
<dbReference type="PANTHER" id="PTHR42951:SF14">
    <property type="entry name" value="METALLO-BETA-LACTAMASE SUPERFAMILY PROTEIN"/>
    <property type="match status" value="1"/>
</dbReference>
<dbReference type="AlphaFoldDB" id="A0A3A5HBT6"/>
<accession>A0A3A5HBT6</accession>
<comment type="caution">
    <text evidence="2">The sequence shown here is derived from an EMBL/GenBank/DDBJ whole genome shotgun (WGS) entry which is preliminary data.</text>
</comment>
<name>A0A3A5HBT6_9ACTN</name>
<feature type="domain" description="Metallo-beta-lactamase" evidence="1">
    <location>
        <begin position="20"/>
        <end position="227"/>
    </location>
</feature>
<dbReference type="Pfam" id="PF00753">
    <property type="entry name" value="Lactamase_B"/>
    <property type="match status" value="1"/>
</dbReference>
<reference evidence="3" key="1">
    <citation type="submission" date="2018-09" db="EMBL/GenBank/DDBJ databases">
        <authorList>
            <person name="Zhu H."/>
        </authorList>
    </citation>
    <scope>NUCLEOTIDE SEQUENCE [LARGE SCALE GENOMIC DNA]</scope>
    <source>
        <strain evidence="3">K1W22B-1</strain>
    </source>
</reference>
<dbReference type="PANTHER" id="PTHR42951">
    <property type="entry name" value="METALLO-BETA-LACTAMASE DOMAIN-CONTAINING"/>
    <property type="match status" value="1"/>
</dbReference>
<dbReference type="GO" id="GO:0016787">
    <property type="term" value="F:hydrolase activity"/>
    <property type="evidence" value="ECO:0007669"/>
    <property type="project" value="UniProtKB-KW"/>
</dbReference>
<dbReference type="Gene3D" id="3.60.15.10">
    <property type="entry name" value="Ribonuclease Z/Hydroxyacylglutathione hydrolase-like"/>
    <property type="match status" value="1"/>
</dbReference>
<sequence length="244" mass="25760">MSRLSVTQIADGVHLASTGLVNWGLVVEGDQVTLVDAGYPGDASRVRASLARIGRRLEDVAGVLITHAHVDHIGGLPWCGLEAPVFTGQAEVPHAKREYLQQATEMDVLVRAWNPRVLLWSLRVLAVGATRDATVPDIKACRTGKKLDLPGRPLAVATPGHTSGHTAYHFKQAGVVATGDALITGHPITGRRGPQPLPDFFAHDAEQADASLDVIAKLDADTILPGHGPAWTGAMTEAVALARA</sequence>
<dbReference type="InterPro" id="IPR050855">
    <property type="entry name" value="NDM-1-like"/>
</dbReference>
<dbReference type="InterPro" id="IPR036866">
    <property type="entry name" value="RibonucZ/Hydroxyglut_hydro"/>
</dbReference>
<proteinExistence type="predicted"/>
<keyword evidence="3" id="KW-1185">Reference proteome</keyword>
<evidence type="ECO:0000313" key="2">
    <source>
        <dbReference type="EMBL" id="RJS46915.1"/>
    </source>
</evidence>
<gene>
    <name evidence="2" type="ORF">D4739_12280</name>
</gene>
<dbReference type="SUPFAM" id="SSF56281">
    <property type="entry name" value="Metallo-hydrolase/oxidoreductase"/>
    <property type="match status" value="1"/>
</dbReference>
<evidence type="ECO:0000313" key="3">
    <source>
        <dbReference type="Proteomes" id="UP000276542"/>
    </source>
</evidence>